<evidence type="ECO:0000259" key="1">
    <source>
        <dbReference type="SMART" id="SM00955"/>
    </source>
</evidence>
<dbReference type="SUPFAM" id="SSF50249">
    <property type="entry name" value="Nucleic acid-binding proteins"/>
    <property type="match status" value="1"/>
</dbReference>
<reference evidence="3" key="1">
    <citation type="submission" date="2017-11" db="EMBL/GenBank/DDBJ databases">
        <authorList>
            <person name="Chan K.G."/>
            <person name="Lee L.S."/>
        </authorList>
    </citation>
    <scope>NUCLEOTIDE SEQUENCE [LARGE SCALE GENOMIC DNA]</scope>
    <source>
        <strain evidence="3">DSM 100970</strain>
    </source>
</reference>
<keyword evidence="3" id="KW-1185">Reference proteome</keyword>
<sequence length="610" mass="70087">MTDLALIYDDNSYKIVRLLSQDKKSVSIELLAANKQQKKIKFDNLVDSFSSSNPEKLITSVSTLSQEIDQELLWELSSDNQLWNYESLAELYFSDSSLAHKIALFIALTSPEIYFVYNPKEKKLKRCNQEEINQHKLQIAKQKEYQEKFDRIYNKLINKEQPDWQIDPLSLLNKPDKNSIEFKASSKAAKELKLTLAELLFELGYIKSIEELMTTNFIRHYFPQGTELANITINDHSEDIPFNNTIKVFSIDDSNTTEIDDAFSVEKINDGWKIGIHISAPSLNKELLTIASSRISTVYYPGHKITMLPEQIISHYSLDQGKELPVVSIYFTIDNQMIVVSHESKLELVKVSDNLRTETLEQYFNTENLSIDHGYPYESELKLLHKFALALEEKRGRPSVNQLMVDYNFSFSDDGQVIIKPRLRGNPIDKLVSELMILANCTWGRMLTNAFIPAIYRVKQPREPVVMTLTPNSHTGLNVDYYTWATSPLRRAADIVNQSQIISLLTKTKPLAATDYAVANIVENFDDVYSAYLKFQDSMEHYWSLRYFLQENITQVNATFTFKCNVQLDGVPIQLDISHLTTMQPAGTVIKLAISDINLINQTFNYRIIN</sequence>
<gene>
    <name evidence="2" type="ORF">CUN60_11690</name>
</gene>
<proteinExistence type="predicted"/>
<evidence type="ECO:0000313" key="3">
    <source>
        <dbReference type="Proteomes" id="UP000236655"/>
    </source>
</evidence>
<dbReference type="InterPro" id="IPR012340">
    <property type="entry name" value="NA-bd_OB-fold"/>
</dbReference>
<dbReference type="GO" id="GO:0006402">
    <property type="term" value="P:mRNA catabolic process"/>
    <property type="evidence" value="ECO:0007669"/>
    <property type="project" value="TreeGrafter"/>
</dbReference>
<dbReference type="Proteomes" id="UP000236655">
    <property type="component" value="Chromosome"/>
</dbReference>
<accession>A0A2I7N8Z1</accession>
<name>A0A2I7N8Z1_9NEIS</name>
<dbReference type="SMART" id="SM00955">
    <property type="entry name" value="RNB"/>
    <property type="match status" value="1"/>
</dbReference>
<organism evidence="2 3">
    <name type="scientific">Aquella oligotrophica</name>
    <dbReference type="NCBI Taxonomy" id="2067065"/>
    <lineage>
        <taxon>Bacteria</taxon>
        <taxon>Pseudomonadati</taxon>
        <taxon>Pseudomonadota</taxon>
        <taxon>Betaproteobacteria</taxon>
        <taxon>Neisseriales</taxon>
        <taxon>Neisseriaceae</taxon>
        <taxon>Aquella</taxon>
    </lineage>
</organism>
<evidence type="ECO:0000313" key="2">
    <source>
        <dbReference type="EMBL" id="AUR52927.1"/>
    </source>
</evidence>
<dbReference type="Pfam" id="PF00773">
    <property type="entry name" value="RNB"/>
    <property type="match status" value="2"/>
</dbReference>
<dbReference type="InterPro" id="IPR050180">
    <property type="entry name" value="RNR_Ribonuclease"/>
</dbReference>
<dbReference type="AlphaFoldDB" id="A0A2I7N8Z1"/>
<dbReference type="InterPro" id="IPR001900">
    <property type="entry name" value="RNase_II/R"/>
</dbReference>
<dbReference type="GO" id="GO:0003723">
    <property type="term" value="F:RNA binding"/>
    <property type="evidence" value="ECO:0007669"/>
    <property type="project" value="InterPro"/>
</dbReference>
<dbReference type="PANTHER" id="PTHR23355">
    <property type="entry name" value="RIBONUCLEASE"/>
    <property type="match status" value="1"/>
</dbReference>
<dbReference type="KEGG" id="nba:CUN60_11690"/>
<dbReference type="OrthoDB" id="5288992at2"/>
<dbReference type="EMBL" id="CP024847">
    <property type="protein sequence ID" value="AUR52927.1"/>
    <property type="molecule type" value="Genomic_DNA"/>
</dbReference>
<dbReference type="GO" id="GO:0005829">
    <property type="term" value="C:cytosol"/>
    <property type="evidence" value="ECO:0007669"/>
    <property type="project" value="TreeGrafter"/>
</dbReference>
<dbReference type="PANTHER" id="PTHR23355:SF9">
    <property type="entry name" value="DIS3-LIKE EXONUCLEASE 2"/>
    <property type="match status" value="1"/>
</dbReference>
<dbReference type="RefSeq" id="WP_102952214.1">
    <property type="nucleotide sequence ID" value="NZ_CP024847.1"/>
</dbReference>
<protein>
    <recommendedName>
        <fullName evidence="1">RNB domain-containing protein</fullName>
    </recommendedName>
</protein>
<dbReference type="GO" id="GO:0004540">
    <property type="term" value="F:RNA nuclease activity"/>
    <property type="evidence" value="ECO:0007669"/>
    <property type="project" value="InterPro"/>
</dbReference>
<feature type="domain" description="RNB" evidence="1">
    <location>
        <begin position="239"/>
        <end position="507"/>
    </location>
</feature>